<evidence type="ECO:0000313" key="9">
    <source>
        <dbReference type="EMBL" id="MBF5060059.1"/>
    </source>
</evidence>
<evidence type="ECO:0000259" key="8">
    <source>
        <dbReference type="Pfam" id="PF25145"/>
    </source>
</evidence>
<gene>
    <name evidence="9" type="ORF">NEPTK9_001585</name>
</gene>
<feature type="transmembrane region" description="Helical" evidence="5">
    <location>
        <begin position="533"/>
        <end position="553"/>
    </location>
</feature>
<feature type="domain" description="NfeD-like C-terminal" evidence="6">
    <location>
        <begin position="627"/>
        <end position="677"/>
    </location>
</feature>
<dbReference type="InterPro" id="IPR056738">
    <property type="entry name" value="NfeD1b_N"/>
</dbReference>
<dbReference type="InterPro" id="IPR002810">
    <property type="entry name" value="NfeD-like_C"/>
</dbReference>
<evidence type="ECO:0000256" key="2">
    <source>
        <dbReference type="ARBA" id="ARBA00022692"/>
    </source>
</evidence>
<evidence type="ECO:0000256" key="3">
    <source>
        <dbReference type="ARBA" id="ARBA00022989"/>
    </source>
</evidence>
<reference evidence="9 10" key="1">
    <citation type="submission" date="2020-01" db="EMBL/GenBank/DDBJ databases">
        <title>Draft genome sequence of Cand. Neptunochlamydia vexilliferae K9.</title>
        <authorList>
            <person name="Schulz F."/>
            <person name="Koestlbacher S."/>
            <person name="Wascher F."/>
            <person name="Pizzetti I."/>
            <person name="Horn M."/>
        </authorList>
    </citation>
    <scope>NUCLEOTIDE SEQUENCE [LARGE SCALE GENOMIC DNA]</scope>
    <source>
        <strain evidence="9 10">K9</strain>
    </source>
</reference>
<dbReference type="SUPFAM" id="SSF52096">
    <property type="entry name" value="ClpP/crotonase"/>
    <property type="match status" value="2"/>
</dbReference>
<sequence length="681" mass="75321">MWLKLFLLFTFSLFGHEAYLNIQGYADQEMIVPMEKEVCGCQNLVIQINSSSGDFDEVVSLAQEIHREKPFVTVYIQGKAVGPAAMLPFLADELIVTPFAAWGDIPYGVKHPEPPEKVRALVQSLVDKEKKHFETLSTLADAMVDPHHQLGGFDPLILNVEKMKSLGLVDEVLSDEAFAAAYAEAPREDNLSEVITYSDTEENLIGYISIEKERAIDQSTYIYVKFALKDFIEKGVRFVVLNLNTPGGEVLAALKIVDLLQKLDIQHHIPVIAFIDDWAVSAGAMLAYSCRFIGTQPKSLMGAAEPVIMGKEGQMESASEKVSSALRAEFANLANFYGRDPLIAEAMVDKDLILVWRDHQVVQLRSMDEVESDDTIIIEKGKLLTLNGKELKEFGVSDFEVPITPLPPITEKEQKEGMWPAKKSLVFQQHYLKHIPDAVMVEYQDWRVGFFSFLTHPMIASLLFMGLILGLYIEINSPSFGVPGSIALGCLVLILLSSFASHAYNWIEIIILCAGLILLALELFVIPGFGITGVLGIILTIIALFALMLPGIGQLNLLDPETFRLVGMAFVERLAWLCGGLLVAIVVIILLARFFSHRYFRFSKLILKGEQEGYVAGIPKDEMPEKGTHGTAFTPLRPSGKVEIGGKLFDAVTLGGFVEKDAAIEVVRIEGSKVIVKEGEE</sequence>
<dbReference type="Gene3D" id="3.90.226.10">
    <property type="entry name" value="2-enoyl-CoA Hydratase, Chain A, domain 1"/>
    <property type="match status" value="2"/>
</dbReference>
<comment type="caution">
    <text evidence="9">The sequence shown here is derived from an EMBL/GenBank/DDBJ whole genome shotgun (WGS) entry which is preliminary data.</text>
</comment>
<feature type="transmembrane region" description="Helical" evidence="5">
    <location>
        <begin position="573"/>
        <end position="595"/>
    </location>
</feature>
<feature type="domain" description="NfeD1b N-terminal" evidence="8">
    <location>
        <begin position="213"/>
        <end position="357"/>
    </location>
</feature>
<feature type="transmembrane region" description="Helical" evidence="5">
    <location>
        <begin position="480"/>
        <end position="500"/>
    </location>
</feature>
<dbReference type="InterPro" id="IPR012340">
    <property type="entry name" value="NA-bd_OB-fold"/>
</dbReference>
<name>A0ABS0B0Z2_9BACT</name>
<keyword evidence="4 5" id="KW-0472">Membrane</keyword>
<protein>
    <recommendedName>
        <fullName evidence="11">NfeD-like C-terminal domain-containing protein</fullName>
    </recommendedName>
</protein>
<accession>A0ABS0B0Z2</accession>
<dbReference type="InterPro" id="IPR052165">
    <property type="entry name" value="Membrane_assoc_protease"/>
</dbReference>
<dbReference type="PANTHER" id="PTHR33507:SF3">
    <property type="entry name" value="INNER MEMBRANE PROTEIN YBBJ"/>
    <property type="match status" value="1"/>
</dbReference>
<evidence type="ECO:0000256" key="4">
    <source>
        <dbReference type="ARBA" id="ARBA00023136"/>
    </source>
</evidence>
<evidence type="ECO:0008006" key="11">
    <source>
        <dbReference type="Google" id="ProtNLM"/>
    </source>
</evidence>
<dbReference type="EMBL" id="JAAEJV010000069">
    <property type="protein sequence ID" value="MBF5060059.1"/>
    <property type="molecule type" value="Genomic_DNA"/>
</dbReference>
<dbReference type="Pfam" id="PF24961">
    <property type="entry name" value="NfeD_membrane"/>
    <property type="match status" value="1"/>
</dbReference>
<dbReference type="Proteomes" id="UP001194714">
    <property type="component" value="Unassembled WGS sequence"/>
</dbReference>
<evidence type="ECO:0000259" key="7">
    <source>
        <dbReference type="Pfam" id="PF24961"/>
    </source>
</evidence>
<comment type="subcellular location">
    <subcellularLocation>
        <location evidence="1">Membrane</location>
        <topology evidence="1">Multi-pass membrane protein</topology>
    </subcellularLocation>
</comment>
<evidence type="ECO:0000256" key="5">
    <source>
        <dbReference type="SAM" id="Phobius"/>
    </source>
</evidence>
<feature type="transmembrane region" description="Helical" evidence="5">
    <location>
        <begin position="506"/>
        <end position="526"/>
    </location>
</feature>
<dbReference type="PANTHER" id="PTHR33507">
    <property type="entry name" value="INNER MEMBRANE PROTEIN YBBJ"/>
    <property type="match status" value="1"/>
</dbReference>
<keyword evidence="10" id="KW-1185">Reference proteome</keyword>
<feature type="transmembrane region" description="Helical" evidence="5">
    <location>
        <begin position="450"/>
        <end position="473"/>
    </location>
</feature>
<dbReference type="Gene3D" id="2.40.50.140">
    <property type="entry name" value="Nucleic acid-binding proteins"/>
    <property type="match status" value="1"/>
</dbReference>
<proteinExistence type="predicted"/>
<evidence type="ECO:0000313" key="10">
    <source>
        <dbReference type="Proteomes" id="UP001194714"/>
    </source>
</evidence>
<dbReference type="InterPro" id="IPR056739">
    <property type="entry name" value="NfeD_membrane"/>
</dbReference>
<dbReference type="RefSeq" id="WP_194848389.1">
    <property type="nucleotide sequence ID" value="NZ_JAAEJV010000069.1"/>
</dbReference>
<keyword evidence="2 5" id="KW-0812">Transmembrane</keyword>
<dbReference type="InterPro" id="IPR029045">
    <property type="entry name" value="ClpP/crotonase-like_dom_sf"/>
</dbReference>
<dbReference type="CDD" id="cd07021">
    <property type="entry name" value="Clp_protease_NfeD_like"/>
    <property type="match status" value="1"/>
</dbReference>
<feature type="domain" description="NfeD integral membrane" evidence="7">
    <location>
        <begin position="459"/>
        <end position="592"/>
    </location>
</feature>
<evidence type="ECO:0000256" key="1">
    <source>
        <dbReference type="ARBA" id="ARBA00004141"/>
    </source>
</evidence>
<keyword evidence="3 5" id="KW-1133">Transmembrane helix</keyword>
<organism evidence="9 10">
    <name type="scientific">Candidatus Neptunichlamydia vexilliferae</name>
    <dbReference type="NCBI Taxonomy" id="1651774"/>
    <lineage>
        <taxon>Bacteria</taxon>
        <taxon>Pseudomonadati</taxon>
        <taxon>Chlamydiota</taxon>
        <taxon>Chlamydiia</taxon>
        <taxon>Parachlamydiales</taxon>
        <taxon>Simkaniaceae</taxon>
        <taxon>Candidatus Neptunichlamydia</taxon>
    </lineage>
</organism>
<dbReference type="Pfam" id="PF25145">
    <property type="entry name" value="NfeD1b_N"/>
    <property type="match status" value="1"/>
</dbReference>
<evidence type="ECO:0000259" key="6">
    <source>
        <dbReference type="Pfam" id="PF01957"/>
    </source>
</evidence>
<dbReference type="Pfam" id="PF01957">
    <property type="entry name" value="NfeD"/>
    <property type="match status" value="1"/>
</dbReference>